<proteinExistence type="predicted"/>
<protein>
    <recommendedName>
        <fullName evidence="4">Ankyrin repeat protein</fullName>
    </recommendedName>
</protein>
<evidence type="ECO:0008006" key="4">
    <source>
        <dbReference type="Google" id="ProtNLM"/>
    </source>
</evidence>
<dbReference type="PANTHER" id="PTHR46586">
    <property type="entry name" value="ANKYRIN REPEAT-CONTAINING PROTEIN"/>
    <property type="match status" value="1"/>
</dbReference>
<dbReference type="SUPFAM" id="SSF48403">
    <property type="entry name" value="Ankyrin repeat"/>
    <property type="match status" value="1"/>
</dbReference>
<dbReference type="InParanoid" id="D3B0K2"/>
<evidence type="ECO:0000313" key="3">
    <source>
        <dbReference type="Proteomes" id="UP000001396"/>
    </source>
</evidence>
<name>D3B0K2_HETP5</name>
<keyword evidence="3" id="KW-1185">Reference proteome</keyword>
<dbReference type="Pfam" id="PF13637">
    <property type="entry name" value="Ank_4"/>
    <property type="match status" value="2"/>
</dbReference>
<dbReference type="RefSeq" id="XP_020436937.1">
    <property type="nucleotide sequence ID" value="XM_020572820.1"/>
</dbReference>
<dbReference type="AlphaFoldDB" id="D3B0K2"/>
<dbReference type="Proteomes" id="UP000001396">
    <property type="component" value="Unassembled WGS sequence"/>
</dbReference>
<sequence>MAIKLYKKWRDINLKERAAQKRKKSGGDGVMRNNLQINPKPKPAAPKVVDKPKKVVQPAAPKVIEKPKKVLQPAPPRAPSRAPQPQSYRHDDDDSDDDYDDDDDDDSDDDSDDDYDSDFDDDDDYYDDDDDDFEDYDDYNLIYSNVKDIHCKLKLKSFNWSELLQLPRQLAYYQYFDELKEFLVVNKPKSIGDFTSTLLSAIKYDRLDIFKWCIDNMVSIHSINHSHLPFDKLMRESTRYGRLDILKYLDSIDRFSHQKSTITDCYVLSPVCGNLDVVQWFEQTYYITWRNNKDRDSAAGNAANYGQLDILKYFVESSSSKSKLYIPSSVVSSAIKGCHMNILMYLHENGVELNGPTHLLDTLIMFPENIDSVKFILEHGNIRIGWIAFTNSIRTGDLEFVKYLLAKLPPREFRLHSVDIAADLGYLHIVTYLYEQFKMVHPDAISISNAIEYASSNGHLEVIKWIHNNTTLGCSHQAMDMAAKNNHLHVLQWLFENRAEGCSKKALINALSNNNIEVSKWLHANCTTHSEVMEVHEVIKNDHLEAFQFLHAIRLTKNLDIDNKDLQLVCRWGSIRILKYIHSYYKDNQHNQSSNNTVFTSNLIDIAAEEGWIEVVRFLLDNRTEGFNQQALNNAAFKGHLSVLQLLISHKEHNWTNSTLYESLRNKRYHVTLWLLENMSPHFDIRELLEEDEDLAYHYHVVFLLNERGVDDAIDWLKDAIFFQTESS</sequence>
<dbReference type="SMART" id="SM00248">
    <property type="entry name" value="ANK"/>
    <property type="match status" value="6"/>
</dbReference>
<dbReference type="InterPro" id="IPR036770">
    <property type="entry name" value="Ankyrin_rpt-contain_sf"/>
</dbReference>
<evidence type="ECO:0000256" key="1">
    <source>
        <dbReference type="SAM" id="MobiDB-lite"/>
    </source>
</evidence>
<organism evidence="2 3">
    <name type="scientific">Heterostelium pallidum (strain ATCC 26659 / Pp 5 / PN500)</name>
    <name type="common">Cellular slime mold</name>
    <name type="synonym">Polysphondylium pallidum</name>
    <dbReference type="NCBI Taxonomy" id="670386"/>
    <lineage>
        <taxon>Eukaryota</taxon>
        <taxon>Amoebozoa</taxon>
        <taxon>Evosea</taxon>
        <taxon>Eumycetozoa</taxon>
        <taxon>Dictyostelia</taxon>
        <taxon>Acytosteliales</taxon>
        <taxon>Acytosteliaceae</taxon>
        <taxon>Heterostelium</taxon>
    </lineage>
</organism>
<dbReference type="InterPro" id="IPR052050">
    <property type="entry name" value="SecEffector_AnkRepeat"/>
</dbReference>
<evidence type="ECO:0000313" key="2">
    <source>
        <dbReference type="EMBL" id="EFA84826.1"/>
    </source>
</evidence>
<dbReference type="STRING" id="670386.D3B0K2"/>
<dbReference type="InterPro" id="IPR002110">
    <property type="entry name" value="Ankyrin_rpt"/>
</dbReference>
<reference evidence="2 3" key="1">
    <citation type="journal article" date="2011" name="Genome Res.">
        <title>Phylogeny-wide analysis of social amoeba genomes highlights ancient origins for complex intercellular communication.</title>
        <authorList>
            <person name="Heidel A.J."/>
            <person name="Lawal H.M."/>
            <person name="Felder M."/>
            <person name="Schilde C."/>
            <person name="Helps N.R."/>
            <person name="Tunggal B."/>
            <person name="Rivero F."/>
            <person name="John U."/>
            <person name="Schleicher M."/>
            <person name="Eichinger L."/>
            <person name="Platzer M."/>
            <person name="Noegel A.A."/>
            <person name="Schaap P."/>
            <person name="Gloeckner G."/>
        </authorList>
    </citation>
    <scope>NUCLEOTIDE SEQUENCE [LARGE SCALE GENOMIC DNA]</scope>
    <source>
        <strain evidence="3">ATCC 26659 / Pp 5 / PN500</strain>
    </source>
</reference>
<gene>
    <name evidence="2" type="ORF">PPL_01819</name>
</gene>
<dbReference type="Gene3D" id="1.25.40.20">
    <property type="entry name" value="Ankyrin repeat-containing domain"/>
    <property type="match status" value="2"/>
</dbReference>
<dbReference type="EMBL" id="ADBJ01000008">
    <property type="protein sequence ID" value="EFA84826.1"/>
    <property type="molecule type" value="Genomic_DNA"/>
</dbReference>
<dbReference type="GeneID" id="31357346"/>
<feature type="region of interest" description="Disordered" evidence="1">
    <location>
        <begin position="17"/>
        <end position="130"/>
    </location>
</feature>
<dbReference type="PANTHER" id="PTHR46586:SF3">
    <property type="entry name" value="ANKYRIN REPEAT-CONTAINING PROTEIN"/>
    <property type="match status" value="1"/>
</dbReference>
<accession>D3B0K2</accession>
<dbReference type="SUPFAM" id="SSF140860">
    <property type="entry name" value="Pseudo ankyrin repeat-like"/>
    <property type="match status" value="1"/>
</dbReference>
<feature type="compositionally biased region" description="Acidic residues" evidence="1">
    <location>
        <begin position="93"/>
        <end position="130"/>
    </location>
</feature>
<comment type="caution">
    <text evidence="2">The sequence shown here is derived from an EMBL/GenBank/DDBJ whole genome shotgun (WGS) entry which is preliminary data.</text>
</comment>